<dbReference type="STRING" id="67386.AQI95_32140"/>
<protein>
    <submittedName>
        <fullName evidence="1">Uncharacterized protein</fullName>
    </submittedName>
</protein>
<organism evidence="1 2">
    <name type="scientific">Streptomyces yokosukanensis</name>
    <dbReference type="NCBI Taxonomy" id="67386"/>
    <lineage>
        <taxon>Bacteria</taxon>
        <taxon>Bacillati</taxon>
        <taxon>Actinomycetota</taxon>
        <taxon>Actinomycetes</taxon>
        <taxon>Kitasatosporales</taxon>
        <taxon>Streptomycetaceae</taxon>
        <taxon>Streptomyces</taxon>
    </lineage>
</organism>
<gene>
    <name evidence="1" type="ORF">AQI95_32140</name>
</gene>
<evidence type="ECO:0000313" key="2">
    <source>
        <dbReference type="Proteomes" id="UP000053127"/>
    </source>
</evidence>
<accession>A0A101NXM5</accession>
<dbReference type="EMBL" id="LMWN01000044">
    <property type="protein sequence ID" value="KUN01130.1"/>
    <property type="molecule type" value="Genomic_DNA"/>
</dbReference>
<dbReference type="AlphaFoldDB" id="A0A101NXM5"/>
<name>A0A101NXM5_9ACTN</name>
<sequence length="194" mass="21290">MWARRDRAHLASAYGRAMARPIRSPRELTQEEYGWADDQVFKGSLPPRDRLVLTDTIGGGDRAFTFPRFDGKITLNLGAGAFDDPRKYPDRKYGETFIHELVHAWQIHHTPMDLTFLAEAFATKVCEATGGGDPYSYGPAGASCGEFGIEAQAQIVEDWFAGNTPAGTDQTGQACDTGSPYFQYVTGNIRTGST</sequence>
<dbReference type="Proteomes" id="UP000053127">
    <property type="component" value="Unassembled WGS sequence"/>
</dbReference>
<reference evidence="1 2" key="1">
    <citation type="submission" date="2015-10" db="EMBL/GenBank/DDBJ databases">
        <title>Draft genome sequence of Streptomyces yokosukanensis DSM 40224, type strain for the species Streptomyces yokosukanensis.</title>
        <authorList>
            <person name="Ruckert C."/>
            <person name="Winkler A."/>
            <person name="Kalinowski J."/>
            <person name="Kampfer P."/>
            <person name="Glaeser S."/>
        </authorList>
    </citation>
    <scope>NUCLEOTIDE SEQUENCE [LARGE SCALE GENOMIC DNA]</scope>
    <source>
        <strain evidence="1 2">DSM 40224</strain>
    </source>
</reference>
<keyword evidence="2" id="KW-1185">Reference proteome</keyword>
<comment type="caution">
    <text evidence="1">The sequence shown here is derived from an EMBL/GenBank/DDBJ whole genome shotgun (WGS) entry which is preliminary data.</text>
</comment>
<proteinExistence type="predicted"/>
<evidence type="ECO:0000313" key="1">
    <source>
        <dbReference type="EMBL" id="KUN01130.1"/>
    </source>
</evidence>